<keyword evidence="2" id="KW-0378">Hydrolase</keyword>
<dbReference type="GO" id="GO:0034485">
    <property type="term" value="F:phosphatidylinositol-3,4,5-trisphosphate 5-phosphatase activity"/>
    <property type="evidence" value="ECO:0000318"/>
    <property type="project" value="GO_Central"/>
</dbReference>
<evidence type="ECO:0000259" key="4">
    <source>
        <dbReference type="SMART" id="SM00128"/>
    </source>
</evidence>
<dbReference type="InterPro" id="IPR045849">
    <property type="entry name" value="IP5P_plant"/>
</dbReference>
<evidence type="ECO:0000256" key="3">
    <source>
        <dbReference type="SAM" id="SignalP"/>
    </source>
</evidence>
<dbReference type="HOGENOM" id="CLU_011711_1_0_1"/>
<dbReference type="Gramene" id="EFJ14680">
    <property type="protein sequence ID" value="EFJ14680"/>
    <property type="gene ID" value="SELMODRAFT_119685"/>
</dbReference>
<dbReference type="AlphaFoldDB" id="D8SLL3"/>
<dbReference type="KEGG" id="smo:SELMODRAFT_119685"/>
<name>D8SLL3_SELML</name>
<dbReference type="OrthoDB" id="62798at2759"/>
<evidence type="ECO:0000313" key="5">
    <source>
        <dbReference type="EMBL" id="EFJ14680.1"/>
    </source>
</evidence>
<dbReference type="Gene3D" id="3.60.10.10">
    <property type="entry name" value="Endonuclease/exonuclease/phosphatase"/>
    <property type="match status" value="1"/>
</dbReference>
<sequence length="562" mass="62675">MTDLLAFALQCLARVMTATWNVAGRSPPSDLDVESWLGATTEEELADIYVIGFQEVVPLNAGNVLGGEHEGAATIKWDNLISRALNRSKSPIVPPAASHHRRSISVDRVNLALVADQMITLPPPAAAPPSSSWKNKRRSSKKRNMVVMPTNGDGWFATALSDEDEAALPSQQGTRYLRIASKQMVGIFISVWARAGIQPAIRNIKVSSVGCGLMGYLGNKGSIAVSLSVHETSFCFVCSHLTSGEREGDELRRNADVTEILRRTCFHRPKLTWPEMPETIMGHDRIIWLGDLNYRIALPDAQTRLLISRRDWQTLLRRDQLRTEKMAGRVFDGWQEGCIEFPPTYKYVINSDRYSGLLLKAGEKRRTPAWCDRILWYGKGLRQLEYRRSESRFSDHRPVSAVFLAEVDVLEDSKLKRLWSFSKANENLLAFTEPSKGLGNQQQSNDSEVRGSIPSSRCSLFSASLSSFLAGCIGHTCVLRFKTIDRQNKLVPSGSEDRSAHSFTRSRLVHSSLFLLSVKGSLTEPESNVKYSQEFRGSSLFRGKICFSLAAYNILVICSTAI</sequence>
<keyword evidence="6" id="KW-1185">Reference proteome</keyword>
<feature type="domain" description="Inositol polyphosphate-related phosphatase" evidence="4">
    <location>
        <begin position="14"/>
        <end position="411"/>
    </location>
</feature>
<evidence type="ECO:0000256" key="1">
    <source>
        <dbReference type="ARBA" id="ARBA00010768"/>
    </source>
</evidence>
<dbReference type="GO" id="GO:0004439">
    <property type="term" value="F:phosphatidylinositol-4,5-bisphosphate 5-phosphatase activity"/>
    <property type="evidence" value="ECO:0000318"/>
    <property type="project" value="GO_Central"/>
</dbReference>
<dbReference type="InterPro" id="IPR000300">
    <property type="entry name" value="IPPc"/>
</dbReference>
<comment type="similarity">
    <text evidence="1">Belongs to the inositol polyphosphate 5-phosphatase family.</text>
</comment>
<dbReference type="PANTHER" id="PTHR45666:SF15">
    <property type="entry name" value="TYPE I INOSITOL POLYPHOSPHATE 5-PHOSPHATASE 8"/>
    <property type="match status" value="1"/>
</dbReference>
<dbReference type="Proteomes" id="UP000001514">
    <property type="component" value="Unassembled WGS sequence"/>
</dbReference>
<evidence type="ECO:0000313" key="6">
    <source>
        <dbReference type="Proteomes" id="UP000001514"/>
    </source>
</evidence>
<proteinExistence type="inferred from homology"/>
<organism evidence="6">
    <name type="scientific">Selaginella moellendorffii</name>
    <name type="common">Spikemoss</name>
    <dbReference type="NCBI Taxonomy" id="88036"/>
    <lineage>
        <taxon>Eukaryota</taxon>
        <taxon>Viridiplantae</taxon>
        <taxon>Streptophyta</taxon>
        <taxon>Embryophyta</taxon>
        <taxon>Tracheophyta</taxon>
        <taxon>Lycopodiopsida</taxon>
        <taxon>Selaginellales</taxon>
        <taxon>Selaginellaceae</taxon>
        <taxon>Selaginella</taxon>
    </lineage>
</organism>
<dbReference type="InterPro" id="IPR036691">
    <property type="entry name" value="Endo/exonu/phosph_ase_sf"/>
</dbReference>
<dbReference type="GO" id="GO:0004445">
    <property type="term" value="F:inositol-polyphosphate 5-phosphatase activity"/>
    <property type="evidence" value="ECO:0007669"/>
    <property type="project" value="InterPro"/>
</dbReference>
<gene>
    <name evidence="5" type="primary">IP5P2-2</name>
    <name evidence="5" type="ORF">SELMODRAFT_119685</name>
</gene>
<reference evidence="5 6" key="1">
    <citation type="journal article" date="2011" name="Science">
        <title>The Selaginella genome identifies genetic changes associated with the evolution of vascular plants.</title>
        <authorList>
            <person name="Banks J.A."/>
            <person name="Nishiyama T."/>
            <person name="Hasebe M."/>
            <person name="Bowman J.L."/>
            <person name="Gribskov M."/>
            <person name="dePamphilis C."/>
            <person name="Albert V.A."/>
            <person name="Aono N."/>
            <person name="Aoyama T."/>
            <person name="Ambrose B.A."/>
            <person name="Ashton N.W."/>
            <person name="Axtell M.J."/>
            <person name="Barker E."/>
            <person name="Barker M.S."/>
            <person name="Bennetzen J.L."/>
            <person name="Bonawitz N.D."/>
            <person name="Chapple C."/>
            <person name="Cheng C."/>
            <person name="Correa L.G."/>
            <person name="Dacre M."/>
            <person name="DeBarry J."/>
            <person name="Dreyer I."/>
            <person name="Elias M."/>
            <person name="Engstrom E.M."/>
            <person name="Estelle M."/>
            <person name="Feng L."/>
            <person name="Finet C."/>
            <person name="Floyd S.K."/>
            <person name="Frommer W.B."/>
            <person name="Fujita T."/>
            <person name="Gramzow L."/>
            <person name="Gutensohn M."/>
            <person name="Harholt J."/>
            <person name="Hattori M."/>
            <person name="Heyl A."/>
            <person name="Hirai T."/>
            <person name="Hiwatashi Y."/>
            <person name="Ishikawa M."/>
            <person name="Iwata M."/>
            <person name="Karol K.G."/>
            <person name="Koehler B."/>
            <person name="Kolukisaoglu U."/>
            <person name="Kubo M."/>
            <person name="Kurata T."/>
            <person name="Lalonde S."/>
            <person name="Li K."/>
            <person name="Li Y."/>
            <person name="Litt A."/>
            <person name="Lyons E."/>
            <person name="Manning G."/>
            <person name="Maruyama T."/>
            <person name="Michael T.P."/>
            <person name="Mikami K."/>
            <person name="Miyazaki S."/>
            <person name="Morinaga S."/>
            <person name="Murata T."/>
            <person name="Mueller-Roeber B."/>
            <person name="Nelson D.R."/>
            <person name="Obara M."/>
            <person name="Oguri Y."/>
            <person name="Olmstead R.G."/>
            <person name="Onodera N."/>
            <person name="Petersen B.L."/>
            <person name="Pils B."/>
            <person name="Prigge M."/>
            <person name="Rensing S.A."/>
            <person name="Riano-Pachon D.M."/>
            <person name="Roberts A.W."/>
            <person name="Sato Y."/>
            <person name="Scheller H.V."/>
            <person name="Schulz B."/>
            <person name="Schulz C."/>
            <person name="Shakirov E.V."/>
            <person name="Shibagaki N."/>
            <person name="Shinohara N."/>
            <person name="Shippen D.E."/>
            <person name="Soerensen I."/>
            <person name="Sotooka R."/>
            <person name="Sugimoto N."/>
            <person name="Sugita M."/>
            <person name="Sumikawa N."/>
            <person name="Tanurdzic M."/>
            <person name="Theissen G."/>
            <person name="Ulvskov P."/>
            <person name="Wakazuki S."/>
            <person name="Weng J.K."/>
            <person name="Willats W.W."/>
            <person name="Wipf D."/>
            <person name="Wolf P.G."/>
            <person name="Yang L."/>
            <person name="Zimmer A.D."/>
            <person name="Zhu Q."/>
            <person name="Mitros T."/>
            <person name="Hellsten U."/>
            <person name="Loque D."/>
            <person name="Otillar R."/>
            <person name="Salamov A."/>
            <person name="Schmutz J."/>
            <person name="Shapiro H."/>
            <person name="Lindquist E."/>
            <person name="Lucas S."/>
            <person name="Rokhsar D."/>
            <person name="Grigoriev I.V."/>
        </authorList>
    </citation>
    <scope>NUCLEOTIDE SEQUENCE [LARGE SCALE GENOMIC DNA]</scope>
</reference>
<evidence type="ECO:0000256" key="2">
    <source>
        <dbReference type="ARBA" id="ARBA00022801"/>
    </source>
</evidence>
<dbReference type="PANTHER" id="PTHR45666">
    <property type="entry name" value="TYPE IV INOSITOL POLYPHOSPHATE 5-PHOSPHATASE 9"/>
    <property type="match status" value="1"/>
</dbReference>
<keyword evidence="3" id="KW-0732">Signal</keyword>
<dbReference type="EMBL" id="GL377626">
    <property type="protein sequence ID" value="EFJ14680.1"/>
    <property type="molecule type" value="Genomic_DNA"/>
</dbReference>
<dbReference type="STRING" id="88036.D8SLL3"/>
<dbReference type="SUPFAM" id="SSF56219">
    <property type="entry name" value="DNase I-like"/>
    <property type="match status" value="1"/>
</dbReference>
<dbReference type="GO" id="GO:0046856">
    <property type="term" value="P:phosphatidylinositol dephosphorylation"/>
    <property type="evidence" value="ECO:0000318"/>
    <property type="project" value="GO_Central"/>
</dbReference>
<dbReference type="InParanoid" id="D8SLL3"/>
<dbReference type="Pfam" id="PF22669">
    <property type="entry name" value="Exo_endo_phos2"/>
    <property type="match status" value="2"/>
</dbReference>
<accession>D8SLL3</accession>
<protein>
    <submittedName>
        <fullName evidence="5">Uncharacterized protein IP5P2-2</fullName>
    </submittedName>
</protein>
<feature type="signal peptide" evidence="3">
    <location>
        <begin position="1"/>
        <end position="18"/>
    </location>
</feature>
<feature type="chain" id="PRO_5003122826" evidence="3">
    <location>
        <begin position="19"/>
        <end position="562"/>
    </location>
</feature>
<dbReference type="GeneID" id="9645031"/>
<dbReference type="OMA" id="YAGEGMH"/>
<dbReference type="SMART" id="SM00128">
    <property type="entry name" value="IPPc"/>
    <property type="match status" value="1"/>
</dbReference>
<dbReference type="eggNOG" id="KOG0565">
    <property type="taxonomic scope" value="Eukaryota"/>
</dbReference>